<reference evidence="2" key="1">
    <citation type="submission" date="2025-08" db="UniProtKB">
        <authorList>
            <consortium name="RefSeq"/>
        </authorList>
    </citation>
    <scope>IDENTIFICATION</scope>
    <source>
        <tissue evidence="2">Blood</tissue>
    </source>
</reference>
<gene>
    <name evidence="2" type="primary">ANKRD13D</name>
</gene>
<dbReference type="Proteomes" id="UP001732780">
    <property type="component" value="Chromosome 10"/>
</dbReference>
<name>A0AC58QZN5_CAMBA</name>
<proteinExistence type="predicted"/>
<organism evidence="1 2">
    <name type="scientific">Camelus bactrianus</name>
    <name type="common">Bactrian camel</name>
    <dbReference type="NCBI Taxonomy" id="9837"/>
    <lineage>
        <taxon>Eukaryota</taxon>
        <taxon>Metazoa</taxon>
        <taxon>Chordata</taxon>
        <taxon>Craniata</taxon>
        <taxon>Vertebrata</taxon>
        <taxon>Euteleostomi</taxon>
        <taxon>Mammalia</taxon>
        <taxon>Eutheria</taxon>
        <taxon>Laurasiatheria</taxon>
        <taxon>Artiodactyla</taxon>
        <taxon>Tylopoda</taxon>
        <taxon>Camelidae</taxon>
        <taxon>Camelus</taxon>
    </lineage>
</organism>
<protein>
    <submittedName>
        <fullName evidence="2">Ankyrin repeat domain-containing protein 13D isoform X1</fullName>
    </submittedName>
</protein>
<evidence type="ECO:0000313" key="1">
    <source>
        <dbReference type="Proteomes" id="UP001732780"/>
    </source>
</evidence>
<dbReference type="RefSeq" id="XP_074227753.1">
    <property type="nucleotide sequence ID" value="XM_074371652.1"/>
</dbReference>
<keyword evidence="1" id="KW-1185">Reference proteome</keyword>
<accession>A0AC58QZN5</accession>
<evidence type="ECO:0000313" key="2">
    <source>
        <dbReference type="RefSeq" id="XP_074227753.1"/>
    </source>
</evidence>
<sequence length="806" mass="88213">MGLGLPLQDSGGAAARPRPPDLLHRPFPAETRAETQVLASAWACVVARVAGQRPPPAPGAQGSAAVSTAAGIEGTRGPTPRPAPPRRSPARRARPPCRLCHRLRRRRRHCCGGTGAAGGAASARRGPEARGLCQARSRGGAGPPPPRPPTRNAALRPSMAGPGPTFPLHRLVWANRHRELEAALHSRQHDIEQEDPRGRTPLELAVSLGNLESVRVLLRHNANVGKESCQGWAVLQEAVSTGDPEMVQLVLQYRDYQRATQRLAGIPELLNKLRQAPDFYVEMKWEFTSWVPLVSKMCPSDVYRVWKRGESLRVDTSLLGFEHMTWQRGRRSFIFKGKEAGALVMEVDHDRQVVHTETLGLTLHEPEALLAAMRPSEEHVASRLTSPIVSTHLDTRNVAFERNKCGIWGWRSEKMETVSGYEAKVYSATNVELVTRTRTEHLSDQDKSKSKGGKTPFQSFLGMAQQHSSHNGASVHQAASSTNPTAISPDEYFDPNFSLESRNIGRPIEMSSKVQRFKATLWLSEEHPLSLSDQVTPIIDLMAISNAHFAKLRDFITLRLPPGFPVKIEIPLFHVLNARITFSNLCGCDEPLSSVWVPAPSSAIPASGSPFPCEVDPAVFEVPEGYSVLGAERSEPLRDEDDDLLQFAIQQSLLEAGTEAEQPTRSSFSWSGPSRKACGCPQSPGVTGRPLSRLPPALRSSFAWPWSCLLRSRRSGSGGGSRRRKTYSGSCSSRSQSTEPLAPGRAVRDAPPPTFVTYLFINTLLLSLGPGAPGWAFFGDRGGNKETLSSRLALLIRGGGERHRRH</sequence>